<evidence type="ECO:0008006" key="4">
    <source>
        <dbReference type="Google" id="ProtNLM"/>
    </source>
</evidence>
<name>A0A1I4VLG8_PSUAM</name>
<keyword evidence="3" id="KW-1185">Reference proteome</keyword>
<evidence type="ECO:0000256" key="1">
    <source>
        <dbReference type="SAM" id="MobiDB-lite"/>
    </source>
</evidence>
<dbReference type="OrthoDB" id="3578575at2"/>
<organism evidence="2 3">
    <name type="scientific">Pseudonocardia ammonioxydans</name>
    <dbReference type="NCBI Taxonomy" id="260086"/>
    <lineage>
        <taxon>Bacteria</taxon>
        <taxon>Bacillati</taxon>
        <taxon>Actinomycetota</taxon>
        <taxon>Actinomycetes</taxon>
        <taxon>Pseudonocardiales</taxon>
        <taxon>Pseudonocardiaceae</taxon>
        <taxon>Pseudonocardia</taxon>
    </lineage>
</organism>
<dbReference type="EMBL" id="FOUY01000006">
    <property type="protein sequence ID" value="SFN02114.1"/>
    <property type="molecule type" value="Genomic_DNA"/>
</dbReference>
<reference evidence="2 3" key="1">
    <citation type="submission" date="2016-10" db="EMBL/GenBank/DDBJ databases">
        <authorList>
            <person name="de Groot N.N."/>
        </authorList>
    </citation>
    <scope>NUCLEOTIDE SEQUENCE [LARGE SCALE GENOMIC DNA]</scope>
    <source>
        <strain evidence="2 3">CGMCC 4.1877</strain>
    </source>
</reference>
<dbReference type="RefSeq" id="WP_093339922.1">
    <property type="nucleotide sequence ID" value="NZ_FOUY01000006.1"/>
</dbReference>
<feature type="region of interest" description="Disordered" evidence="1">
    <location>
        <begin position="92"/>
        <end position="124"/>
    </location>
</feature>
<evidence type="ECO:0000313" key="3">
    <source>
        <dbReference type="Proteomes" id="UP000199614"/>
    </source>
</evidence>
<protein>
    <recommendedName>
        <fullName evidence="4">Phasin protein</fullName>
    </recommendedName>
</protein>
<sequence length="124" mass="13344">MTASTEQFVDIAKRSQDLVTESVRSWTDTVQGFAQQFGPGNRPQLPDAGVTVDRVFDFYEQVLGQQREFAKTVVGAGASVVDQFTEQATKAAEAVTENASHNAEKTSESAQKAARTTAARSTGK</sequence>
<dbReference type="STRING" id="260086.SAMN05216207_1006148"/>
<dbReference type="AlphaFoldDB" id="A0A1I4VLG8"/>
<dbReference type="Proteomes" id="UP000199614">
    <property type="component" value="Unassembled WGS sequence"/>
</dbReference>
<accession>A0A1I4VLG8</accession>
<gene>
    <name evidence="2" type="ORF">SAMN05216207_1006148</name>
</gene>
<evidence type="ECO:0000313" key="2">
    <source>
        <dbReference type="EMBL" id="SFN02114.1"/>
    </source>
</evidence>
<proteinExistence type="predicted"/>